<dbReference type="UniPathway" id="UPA00214"/>
<keyword evidence="7" id="KW-0520">NAD</keyword>
<comment type="caution">
    <text evidence="13">The sequence shown here is derived from an EMBL/GenBank/DDBJ whole genome shotgun (WGS) entry which is preliminary data.</text>
</comment>
<evidence type="ECO:0000256" key="10">
    <source>
        <dbReference type="ARBA" id="ARBA00031367"/>
    </source>
</evidence>
<comment type="pathway">
    <text evidence="3">Carbohydrate metabolism; galactose metabolism.</text>
</comment>
<evidence type="ECO:0000256" key="2">
    <source>
        <dbReference type="ARBA" id="ARBA00001911"/>
    </source>
</evidence>
<comment type="cofactor">
    <cofactor evidence="2">
        <name>NAD(+)</name>
        <dbReference type="ChEBI" id="CHEBI:57540"/>
    </cofactor>
</comment>
<evidence type="ECO:0000259" key="12">
    <source>
        <dbReference type="Pfam" id="PF01370"/>
    </source>
</evidence>
<gene>
    <name evidence="13" type="primary">galE/exoB</name>
    <name evidence="13" type="ORF">Val02_91620</name>
</gene>
<evidence type="ECO:0000256" key="6">
    <source>
        <dbReference type="ARBA" id="ARBA00018569"/>
    </source>
</evidence>
<keyword evidence="8" id="KW-0299">Galactose metabolism</keyword>
<dbReference type="GO" id="GO:0006012">
    <property type="term" value="P:galactose metabolic process"/>
    <property type="evidence" value="ECO:0007669"/>
    <property type="project" value="UniProtKB-UniPathway"/>
</dbReference>
<sequence>MKVLITGGAGYLGSTIASACLDSGIVPVILDNLSTGPREFVVGRIFYEGDVADGALVNRIFREHPEITATVHCAALIVVGDSVVDPLRYHRENVAKTIELLGSLVRNGCRRVLFSSSAAVYAGAPGFRVDEMCPVAPNSPYARTKAMVEGVLADACAAGDLRAVILRYFNPIGADPRLRTGQHAVAPTHALGRLIESYLAGEPFPITGVTYPTRDGTGLRDYIHVWDLAHGHLAALLRMDALLPPNGVRRHEIFNLGTGVGTTVREVVTAFERVVGERIAVRETAPRPGDVAGCYTANDKAEALLGWRARLSLDDGIRTALAWRLRHSARLGVAETFDRFALAARLSD</sequence>
<proteinExistence type="inferred from homology"/>
<dbReference type="Proteomes" id="UP000619260">
    <property type="component" value="Unassembled WGS sequence"/>
</dbReference>
<dbReference type="PANTHER" id="PTHR43725">
    <property type="entry name" value="UDP-GLUCOSE 4-EPIMERASE"/>
    <property type="match status" value="1"/>
</dbReference>
<evidence type="ECO:0000256" key="3">
    <source>
        <dbReference type="ARBA" id="ARBA00004947"/>
    </source>
</evidence>
<dbReference type="PANTHER" id="PTHR43725:SF47">
    <property type="entry name" value="UDP-GLUCOSE 4-EPIMERASE"/>
    <property type="match status" value="1"/>
</dbReference>
<accession>A0A8J3YVE3</accession>
<evidence type="ECO:0000256" key="8">
    <source>
        <dbReference type="ARBA" id="ARBA00023144"/>
    </source>
</evidence>
<dbReference type="GO" id="GO:0005829">
    <property type="term" value="C:cytosol"/>
    <property type="evidence" value="ECO:0007669"/>
    <property type="project" value="TreeGrafter"/>
</dbReference>
<protein>
    <recommendedName>
        <fullName evidence="6">UDP-glucose 4-epimerase</fullName>
        <ecNumber evidence="5">5.1.3.2</ecNumber>
    </recommendedName>
    <alternativeName>
        <fullName evidence="11">Galactowaldenase</fullName>
    </alternativeName>
    <alternativeName>
        <fullName evidence="10">UDP-galactose 4-epimerase</fullName>
    </alternativeName>
</protein>
<evidence type="ECO:0000256" key="1">
    <source>
        <dbReference type="ARBA" id="ARBA00000083"/>
    </source>
</evidence>
<evidence type="ECO:0000256" key="9">
    <source>
        <dbReference type="ARBA" id="ARBA00023235"/>
    </source>
</evidence>
<dbReference type="InterPro" id="IPR036291">
    <property type="entry name" value="NAD(P)-bd_dom_sf"/>
</dbReference>
<reference evidence="13" key="1">
    <citation type="submission" date="2021-01" db="EMBL/GenBank/DDBJ databases">
        <title>Whole genome shotgun sequence of Virgisporangium aliadipatigenens NBRC 105644.</title>
        <authorList>
            <person name="Komaki H."/>
            <person name="Tamura T."/>
        </authorList>
    </citation>
    <scope>NUCLEOTIDE SEQUENCE</scope>
    <source>
        <strain evidence="13">NBRC 105644</strain>
    </source>
</reference>
<organism evidence="13 14">
    <name type="scientific">Virgisporangium aliadipatigenens</name>
    <dbReference type="NCBI Taxonomy" id="741659"/>
    <lineage>
        <taxon>Bacteria</taxon>
        <taxon>Bacillati</taxon>
        <taxon>Actinomycetota</taxon>
        <taxon>Actinomycetes</taxon>
        <taxon>Micromonosporales</taxon>
        <taxon>Micromonosporaceae</taxon>
        <taxon>Virgisporangium</taxon>
    </lineage>
</organism>
<dbReference type="PROSITE" id="PS51257">
    <property type="entry name" value="PROKAR_LIPOPROTEIN"/>
    <property type="match status" value="1"/>
</dbReference>
<evidence type="ECO:0000256" key="7">
    <source>
        <dbReference type="ARBA" id="ARBA00023027"/>
    </source>
</evidence>
<dbReference type="InterPro" id="IPR001509">
    <property type="entry name" value="Epimerase_deHydtase"/>
</dbReference>
<dbReference type="AlphaFoldDB" id="A0A8J3YVE3"/>
<dbReference type="Gene3D" id="3.90.25.10">
    <property type="entry name" value="UDP-galactose 4-epimerase, domain 1"/>
    <property type="match status" value="1"/>
</dbReference>
<name>A0A8J3YVE3_9ACTN</name>
<dbReference type="Pfam" id="PF01370">
    <property type="entry name" value="Epimerase"/>
    <property type="match status" value="1"/>
</dbReference>
<comment type="similarity">
    <text evidence="4">Belongs to the NAD(P)-dependent epimerase/dehydratase family.</text>
</comment>
<evidence type="ECO:0000313" key="14">
    <source>
        <dbReference type="Proteomes" id="UP000619260"/>
    </source>
</evidence>
<comment type="catalytic activity">
    <reaction evidence="1">
        <text>UDP-alpha-D-glucose = UDP-alpha-D-galactose</text>
        <dbReference type="Rhea" id="RHEA:22168"/>
        <dbReference type="ChEBI" id="CHEBI:58885"/>
        <dbReference type="ChEBI" id="CHEBI:66914"/>
        <dbReference type="EC" id="5.1.3.2"/>
    </reaction>
</comment>
<dbReference type="NCBIfam" id="TIGR01179">
    <property type="entry name" value="galE"/>
    <property type="match status" value="1"/>
</dbReference>
<dbReference type="Gene3D" id="3.40.50.720">
    <property type="entry name" value="NAD(P)-binding Rossmann-like Domain"/>
    <property type="match status" value="1"/>
</dbReference>
<evidence type="ECO:0000256" key="4">
    <source>
        <dbReference type="ARBA" id="ARBA00007637"/>
    </source>
</evidence>
<keyword evidence="14" id="KW-1185">Reference proteome</keyword>
<keyword evidence="9" id="KW-0413">Isomerase</keyword>
<evidence type="ECO:0000313" key="13">
    <source>
        <dbReference type="EMBL" id="GIJ52276.1"/>
    </source>
</evidence>
<dbReference type="EC" id="5.1.3.2" evidence="5"/>
<keyword evidence="8" id="KW-0119">Carbohydrate metabolism</keyword>
<dbReference type="InterPro" id="IPR005886">
    <property type="entry name" value="UDP_G4E"/>
</dbReference>
<dbReference type="GO" id="GO:0003978">
    <property type="term" value="F:UDP-glucose 4-epimerase activity"/>
    <property type="evidence" value="ECO:0007669"/>
    <property type="project" value="UniProtKB-EC"/>
</dbReference>
<dbReference type="EMBL" id="BOPF01000072">
    <property type="protein sequence ID" value="GIJ52276.1"/>
    <property type="molecule type" value="Genomic_DNA"/>
</dbReference>
<dbReference type="RefSeq" id="WP_203905675.1">
    <property type="nucleotide sequence ID" value="NZ_BOPF01000072.1"/>
</dbReference>
<feature type="domain" description="NAD-dependent epimerase/dehydratase" evidence="12">
    <location>
        <begin position="3"/>
        <end position="245"/>
    </location>
</feature>
<dbReference type="SUPFAM" id="SSF51735">
    <property type="entry name" value="NAD(P)-binding Rossmann-fold domains"/>
    <property type="match status" value="1"/>
</dbReference>
<evidence type="ECO:0000256" key="11">
    <source>
        <dbReference type="ARBA" id="ARBA00033067"/>
    </source>
</evidence>
<evidence type="ECO:0000256" key="5">
    <source>
        <dbReference type="ARBA" id="ARBA00013189"/>
    </source>
</evidence>